<gene>
    <name evidence="2" type="ORF">IC608_05770</name>
</gene>
<dbReference type="Proteomes" id="UP000654108">
    <property type="component" value="Unassembled WGS sequence"/>
</dbReference>
<dbReference type="InterPro" id="IPR013830">
    <property type="entry name" value="SGNH_hydro"/>
</dbReference>
<dbReference type="InterPro" id="IPR036514">
    <property type="entry name" value="SGNH_hydro_sf"/>
</dbReference>
<organism evidence="2 3">
    <name type="scientific">Devosia oryzisoli</name>
    <dbReference type="NCBI Taxonomy" id="2774138"/>
    <lineage>
        <taxon>Bacteria</taxon>
        <taxon>Pseudomonadati</taxon>
        <taxon>Pseudomonadota</taxon>
        <taxon>Alphaproteobacteria</taxon>
        <taxon>Hyphomicrobiales</taxon>
        <taxon>Devosiaceae</taxon>
        <taxon>Devosia</taxon>
    </lineage>
</organism>
<dbReference type="Pfam" id="PF14606">
    <property type="entry name" value="Lipase_GDSL_3"/>
    <property type="match status" value="1"/>
</dbReference>
<dbReference type="SUPFAM" id="SSF52266">
    <property type="entry name" value="SGNH hydrolase"/>
    <property type="match status" value="1"/>
</dbReference>
<evidence type="ECO:0000313" key="3">
    <source>
        <dbReference type="Proteomes" id="UP000654108"/>
    </source>
</evidence>
<sequence>MTRLSWASKPVATALVHGASHFERTAAGLVVHRVPEWARRQAADPQLNLVESQPAGVRLAFDTEATTIALEAIATRRSYVGAPPTAPGVYDLLVNGELAGQASLGGGRTLVIDMMNGTSRLEDGPADTLVFDLPRGAKRVELWLPHNEQVEVLGLAADAPPHPVAAPVARRWLHHGSSISHGSNAAHPTGIWPAVAAARAGLHLTNLGLGGSAMVDPFMARMIRDMPADLISLKLGINVVNGDMMSRRSFRTAVHGFLDTIRDGHATTPIVLVSPIYCPIHEETPGPAAPDFEAFARGEVRFVAAGDPASTARGKLALRQVREELEHIVAVRGDGRLLYLDGLSLYGPEDEVTLPLPDNLHPDAATHRLMGERFATHPVTEAALGMMGWR</sequence>
<dbReference type="Gene3D" id="2.60.120.260">
    <property type="entry name" value="Galactose-binding domain-like"/>
    <property type="match status" value="1"/>
</dbReference>
<dbReference type="EMBL" id="JACYFU010000001">
    <property type="protein sequence ID" value="MBD8064978.1"/>
    <property type="molecule type" value="Genomic_DNA"/>
</dbReference>
<keyword evidence="3" id="KW-1185">Reference proteome</keyword>
<comment type="caution">
    <text evidence="2">The sequence shown here is derived from an EMBL/GenBank/DDBJ whole genome shotgun (WGS) entry which is preliminary data.</text>
</comment>
<accession>A0A927FU73</accession>
<dbReference type="GO" id="GO:0016788">
    <property type="term" value="F:hydrolase activity, acting on ester bonds"/>
    <property type="evidence" value="ECO:0007669"/>
    <property type="project" value="UniProtKB-ARBA"/>
</dbReference>
<proteinExistence type="predicted"/>
<protein>
    <submittedName>
        <fullName evidence="2">Lipase</fullName>
    </submittedName>
</protein>
<dbReference type="RefSeq" id="WP_191773413.1">
    <property type="nucleotide sequence ID" value="NZ_JACYFU010000001.1"/>
</dbReference>
<reference evidence="2" key="1">
    <citation type="submission" date="2020-09" db="EMBL/GenBank/DDBJ databases">
        <title>Genome seq and assembly of Devosia sp.</title>
        <authorList>
            <person name="Chhetri G."/>
        </authorList>
    </citation>
    <scope>NUCLEOTIDE SEQUENCE</scope>
    <source>
        <strain evidence="2">PTR5</strain>
    </source>
</reference>
<name>A0A927FU73_9HYPH</name>
<dbReference type="Gene3D" id="3.40.50.1110">
    <property type="entry name" value="SGNH hydrolase"/>
    <property type="match status" value="1"/>
</dbReference>
<evidence type="ECO:0000313" key="2">
    <source>
        <dbReference type="EMBL" id="MBD8064978.1"/>
    </source>
</evidence>
<dbReference type="AlphaFoldDB" id="A0A927FU73"/>
<feature type="domain" description="SGNH hydrolase-type esterase" evidence="1">
    <location>
        <begin position="175"/>
        <end position="274"/>
    </location>
</feature>
<evidence type="ECO:0000259" key="1">
    <source>
        <dbReference type="Pfam" id="PF14606"/>
    </source>
</evidence>